<dbReference type="RefSeq" id="WP_057407065.1">
    <property type="nucleotide sequence ID" value="NZ_CP013183.1"/>
</dbReference>
<evidence type="ECO:0008006" key="3">
    <source>
        <dbReference type="Google" id="ProtNLM"/>
    </source>
</evidence>
<evidence type="ECO:0000313" key="2">
    <source>
        <dbReference type="Proteomes" id="UP000267978"/>
    </source>
</evidence>
<proteinExistence type="predicted"/>
<dbReference type="Proteomes" id="UP000267978">
    <property type="component" value="Unassembled WGS sequence"/>
</dbReference>
<protein>
    <recommendedName>
        <fullName evidence="3">Glutamate 5-kinase</fullName>
    </recommendedName>
</protein>
<organism evidence="1 2">
    <name type="scientific">Pseudomonas syringae pv. lapsa</name>
    <dbReference type="NCBI Taxonomy" id="199201"/>
    <lineage>
        <taxon>Bacteria</taxon>
        <taxon>Pseudomonadati</taxon>
        <taxon>Pseudomonadota</taxon>
        <taxon>Gammaproteobacteria</taxon>
        <taxon>Pseudomonadales</taxon>
        <taxon>Pseudomonadaceae</taxon>
        <taxon>Pseudomonas</taxon>
        <taxon>Pseudomonas syringae</taxon>
    </lineage>
</organism>
<dbReference type="EMBL" id="RBNO01000065">
    <property type="protein sequence ID" value="RML25755.1"/>
    <property type="molecule type" value="Genomic_DNA"/>
</dbReference>
<gene>
    <name evidence="1" type="ORF">ALQ98_01561</name>
</gene>
<evidence type="ECO:0000313" key="1">
    <source>
        <dbReference type="EMBL" id="RML25755.1"/>
    </source>
</evidence>
<comment type="caution">
    <text evidence="1">The sequence shown here is derived from an EMBL/GenBank/DDBJ whole genome shotgun (WGS) entry which is preliminary data.</text>
</comment>
<dbReference type="AlphaFoldDB" id="A0AB74A609"/>
<accession>A0AB74A609</accession>
<name>A0AB74A609_PSESX</name>
<reference evidence="1 2" key="1">
    <citation type="submission" date="2018-08" db="EMBL/GenBank/DDBJ databases">
        <title>Recombination of ecologically and evolutionarily significant loci maintains genetic cohesion in the Pseudomonas syringae species complex.</title>
        <authorList>
            <person name="Dillon M."/>
            <person name="Thakur S."/>
            <person name="Almeida R.N.D."/>
            <person name="Weir B.S."/>
            <person name="Guttman D.S."/>
        </authorList>
    </citation>
    <scope>NUCLEOTIDE SEQUENCE [LARGE SCALE GENOMIC DNA]</scope>
    <source>
        <strain evidence="1 2">ICMP 3946</strain>
    </source>
</reference>
<sequence length="120" mass="12722">MGMRDEIQAELAEAFDDPDGLADAVRQFIGGITLPGSWDPVSEASGPPTVIEYSGRGIFGSYKANLIDGQSIKASDQQLTALTNEVTGVPQVGHKINGYDVLAVGTDPTSAVYQIQLRKI</sequence>